<accession>A0A3S5FFP9</accession>
<sequence>MYIFNDRSPYLLLFFTQETLKRALDLIPILRSTVINSHEFDVPTLEEDSLDPAVCRLRWFLLPSEAVAHIRGEKPMVDSSPTLKTSLCSPWQPGNIERCFCPDLANSEHLRSPGSSPYLNGTASRKHIILATRGGLGAGAKNLSPNERLNGALDWQDSSAAHEASMRNQCSASLEERPLPLLNTLKDNNLWQLPQKELFKPFLQ</sequence>
<evidence type="ECO:0000313" key="1">
    <source>
        <dbReference type="EMBL" id="VEL33142.1"/>
    </source>
</evidence>
<name>A0A3S5FFP9_9PLAT</name>
<proteinExistence type="predicted"/>
<organism evidence="1 2">
    <name type="scientific">Protopolystoma xenopodis</name>
    <dbReference type="NCBI Taxonomy" id="117903"/>
    <lineage>
        <taxon>Eukaryota</taxon>
        <taxon>Metazoa</taxon>
        <taxon>Spiralia</taxon>
        <taxon>Lophotrochozoa</taxon>
        <taxon>Platyhelminthes</taxon>
        <taxon>Monogenea</taxon>
        <taxon>Polyopisthocotylea</taxon>
        <taxon>Polystomatidea</taxon>
        <taxon>Polystomatidae</taxon>
        <taxon>Protopolystoma</taxon>
    </lineage>
</organism>
<dbReference type="EMBL" id="CAAALY010245230">
    <property type="protein sequence ID" value="VEL33142.1"/>
    <property type="molecule type" value="Genomic_DNA"/>
</dbReference>
<protein>
    <submittedName>
        <fullName evidence="1">Uncharacterized protein</fullName>
    </submittedName>
</protein>
<dbReference type="Proteomes" id="UP000784294">
    <property type="component" value="Unassembled WGS sequence"/>
</dbReference>
<dbReference type="AlphaFoldDB" id="A0A3S5FFP9"/>
<comment type="caution">
    <text evidence="1">The sequence shown here is derived from an EMBL/GenBank/DDBJ whole genome shotgun (WGS) entry which is preliminary data.</text>
</comment>
<keyword evidence="2" id="KW-1185">Reference proteome</keyword>
<evidence type="ECO:0000313" key="2">
    <source>
        <dbReference type="Proteomes" id="UP000784294"/>
    </source>
</evidence>
<reference evidence="1" key="1">
    <citation type="submission" date="2018-11" db="EMBL/GenBank/DDBJ databases">
        <authorList>
            <consortium name="Pathogen Informatics"/>
        </authorList>
    </citation>
    <scope>NUCLEOTIDE SEQUENCE</scope>
</reference>
<gene>
    <name evidence="1" type="ORF">PXEA_LOCUS26582</name>
</gene>